<evidence type="ECO:0000259" key="2">
    <source>
        <dbReference type="Pfam" id="PF00535"/>
    </source>
</evidence>
<sequence>MAMGLPRFLRRKRLNWKLLVLLTVALLGAYYFLDSRLLFKPREDEVLRFRQKRYNDYQQNEKGRKGPGEFGEPVILTGEEKKLADSLFKKEAFNIIASDKISLERSVKDVRDQRNNCIKSTNIKNIKCKSLTYPEDLPTASVVIIFHNEAWSPLLRTAHSVVNRSPPQYLKEVILLDDFSDRPELGEKLRDYVAKTWPDGVVRIVRTTERSGLIRARLAGARAAVGDVLIFLDSHCEASTGWELIFEI</sequence>
<accession>A0ABQ9FB86</accession>
<feature type="domain" description="Glycosyltransferase 2-like" evidence="2">
    <location>
        <begin position="141"/>
        <end position="242"/>
    </location>
</feature>
<evidence type="ECO:0000313" key="3">
    <source>
        <dbReference type="EMBL" id="KAJ8313525.1"/>
    </source>
</evidence>
<comment type="caution">
    <text evidence="3">The sequence shown here is derived from an EMBL/GenBank/DDBJ whole genome shotgun (WGS) entry which is preliminary data.</text>
</comment>
<organism evidence="3 4">
    <name type="scientific">Tegillarca granosa</name>
    <name type="common">Malaysian cockle</name>
    <name type="synonym">Anadara granosa</name>
    <dbReference type="NCBI Taxonomy" id="220873"/>
    <lineage>
        <taxon>Eukaryota</taxon>
        <taxon>Metazoa</taxon>
        <taxon>Spiralia</taxon>
        <taxon>Lophotrochozoa</taxon>
        <taxon>Mollusca</taxon>
        <taxon>Bivalvia</taxon>
        <taxon>Autobranchia</taxon>
        <taxon>Pteriomorphia</taxon>
        <taxon>Arcoida</taxon>
        <taxon>Arcoidea</taxon>
        <taxon>Arcidae</taxon>
        <taxon>Tegillarca</taxon>
    </lineage>
</organism>
<evidence type="ECO:0000256" key="1">
    <source>
        <dbReference type="ARBA" id="ARBA00023157"/>
    </source>
</evidence>
<gene>
    <name evidence="3" type="ORF">KUTeg_008086</name>
</gene>
<dbReference type="EMBL" id="JARBDR010000342">
    <property type="protein sequence ID" value="KAJ8313525.1"/>
    <property type="molecule type" value="Genomic_DNA"/>
</dbReference>
<dbReference type="SUPFAM" id="SSF53448">
    <property type="entry name" value="Nucleotide-diphospho-sugar transferases"/>
    <property type="match status" value="1"/>
</dbReference>
<dbReference type="Pfam" id="PF00535">
    <property type="entry name" value="Glycos_transf_2"/>
    <property type="match status" value="1"/>
</dbReference>
<dbReference type="PANTHER" id="PTHR11675:SF43">
    <property type="entry name" value="POLYPEPTIDE N-ACETYLGALACTOSAMINYLTRANSFERASE 1"/>
    <property type="match status" value="1"/>
</dbReference>
<dbReference type="PANTHER" id="PTHR11675">
    <property type="entry name" value="N-ACETYLGALACTOSAMINYLTRANSFERASE"/>
    <property type="match status" value="1"/>
</dbReference>
<keyword evidence="1" id="KW-1015">Disulfide bond</keyword>
<proteinExistence type="predicted"/>
<reference evidence="3 4" key="1">
    <citation type="submission" date="2022-12" db="EMBL/GenBank/DDBJ databases">
        <title>Chromosome-level genome of Tegillarca granosa.</title>
        <authorList>
            <person name="Kim J."/>
        </authorList>
    </citation>
    <scope>NUCLEOTIDE SEQUENCE [LARGE SCALE GENOMIC DNA]</scope>
    <source>
        <strain evidence="3">Teg-2019</strain>
        <tissue evidence="3">Adductor muscle</tissue>
    </source>
</reference>
<dbReference type="Gene3D" id="3.90.550.10">
    <property type="entry name" value="Spore Coat Polysaccharide Biosynthesis Protein SpsA, Chain A"/>
    <property type="match status" value="1"/>
</dbReference>
<dbReference type="Proteomes" id="UP001217089">
    <property type="component" value="Unassembled WGS sequence"/>
</dbReference>
<name>A0ABQ9FB86_TEGGR</name>
<protein>
    <recommendedName>
        <fullName evidence="2">Glycosyltransferase 2-like domain-containing protein</fullName>
    </recommendedName>
</protein>
<dbReference type="InterPro" id="IPR029044">
    <property type="entry name" value="Nucleotide-diphossugar_trans"/>
</dbReference>
<keyword evidence="4" id="KW-1185">Reference proteome</keyword>
<dbReference type="InterPro" id="IPR001173">
    <property type="entry name" value="Glyco_trans_2-like"/>
</dbReference>
<evidence type="ECO:0000313" key="4">
    <source>
        <dbReference type="Proteomes" id="UP001217089"/>
    </source>
</evidence>